<dbReference type="EMBL" id="BSFJ01000014">
    <property type="protein sequence ID" value="GLK72402.1"/>
    <property type="molecule type" value="Genomic_DNA"/>
</dbReference>
<keyword evidence="3" id="KW-1185">Reference proteome</keyword>
<evidence type="ECO:0000313" key="3">
    <source>
        <dbReference type="Proteomes" id="UP001143370"/>
    </source>
</evidence>
<evidence type="ECO:0000313" key="2">
    <source>
        <dbReference type="EMBL" id="GLK72402.1"/>
    </source>
</evidence>
<dbReference type="AlphaFoldDB" id="A0A9W6MZW9"/>
<reference evidence="2" key="2">
    <citation type="submission" date="2023-01" db="EMBL/GenBank/DDBJ databases">
        <authorList>
            <person name="Sun Q."/>
            <person name="Evtushenko L."/>
        </authorList>
    </citation>
    <scope>NUCLEOTIDE SEQUENCE</scope>
    <source>
        <strain evidence="2">VKM B-2484</strain>
    </source>
</reference>
<protein>
    <submittedName>
        <fullName evidence="2">Uncharacterized protein</fullName>
    </submittedName>
</protein>
<organism evidence="2 3">
    <name type="scientific">Ancylobacter dichloromethanicus</name>
    <dbReference type="NCBI Taxonomy" id="518825"/>
    <lineage>
        <taxon>Bacteria</taxon>
        <taxon>Pseudomonadati</taxon>
        <taxon>Pseudomonadota</taxon>
        <taxon>Alphaproteobacteria</taxon>
        <taxon>Hyphomicrobiales</taxon>
        <taxon>Xanthobacteraceae</taxon>
        <taxon>Ancylobacter</taxon>
    </lineage>
</organism>
<gene>
    <name evidence="2" type="ORF">GCM10017643_25180</name>
</gene>
<accession>A0A9W6MZW9</accession>
<dbReference type="Proteomes" id="UP001143370">
    <property type="component" value="Unassembled WGS sequence"/>
</dbReference>
<sequence length="57" mass="6064">MLQAKRAVKLAKFARVAAGRRVDRPPGKAVARRGRGDGPSLACGGLMNRMPPVWPAP</sequence>
<evidence type="ECO:0000256" key="1">
    <source>
        <dbReference type="SAM" id="MobiDB-lite"/>
    </source>
</evidence>
<proteinExistence type="predicted"/>
<name>A0A9W6MZW9_9HYPH</name>
<comment type="caution">
    <text evidence="2">The sequence shown here is derived from an EMBL/GenBank/DDBJ whole genome shotgun (WGS) entry which is preliminary data.</text>
</comment>
<reference evidence="2" key="1">
    <citation type="journal article" date="2014" name="Int. J. Syst. Evol. Microbiol.">
        <title>Complete genome sequence of Corynebacterium casei LMG S-19264T (=DSM 44701T), isolated from a smear-ripened cheese.</title>
        <authorList>
            <consortium name="US DOE Joint Genome Institute (JGI-PGF)"/>
            <person name="Walter F."/>
            <person name="Albersmeier A."/>
            <person name="Kalinowski J."/>
            <person name="Ruckert C."/>
        </authorList>
    </citation>
    <scope>NUCLEOTIDE SEQUENCE</scope>
    <source>
        <strain evidence="2">VKM B-2484</strain>
    </source>
</reference>
<feature type="region of interest" description="Disordered" evidence="1">
    <location>
        <begin position="22"/>
        <end position="57"/>
    </location>
</feature>